<keyword evidence="2 9" id="KW-0566">Pantothenate biosynthesis</keyword>
<evidence type="ECO:0000256" key="12">
    <source>
        <dbReference type="PIRSR" id="PIRSR006246-3"/>
    </source>
</evidence>
<comment type="subcellular location">
    <subcellularLocation>
        <location evidence="9">Cytoplasm</location>
    </subcellularLocation>
</comment>
<protein>
    <recommendedName>
        <fullName evidence="9">Aspartate 1-decarboxylase</fullName>
        <ecNumber evidence="9">4.1.1.11</ecNumber>
    </recommendedName>
    <alternativeName>
        <fullName evidence="9">Aspartate alpha-decarboxylase</fullName>
    </alternativeName>
    <component>
        <recommendedName>
            <fullName evidence="9">Aspartate 1-decarboxylase beta chain</fullName>
        </recommendedName>
    </component>
    <component>
        <recommendedName>
            <fullName evidence="9">Aspartate 1-decarboxylase alpha chain</fullName>
        </recommendedName>
    </component>
</protein>
<keyword evidence="4 9" id="KW-0068">Autocatalytic cleavage</keyword>
<evidence type="ECO:0000256" key="1">
    <source>
        <dbReference type="ARBA" id="ARBA00022490"/>
    </source>
</evidence>
<feature type="modified residue" description="Pyruvic acid (Ser)" evidence="9 12">
    <location>
        <position position="21"/>
    </location>
</feature>
<accession>A0A0F3GID3</accession>
<comment type="caution">
    <text evidence="14">The sequence shown here is derived from an EMBL/GenBank/DDBJ whole genome shotgun (WGS) entry which is preliminary data.</text>
</comment>
<dbReference type="PANTHER" id="PTHR21012">
    <property type="entry name" value="ASPARTATE 1-DECARBOXYLASE"/>
    <property type="match status" value="1"/>
</dbReference>
<dbReference type="InterPro" id="IPR003190">
    <property type="entry name" value="Asp_decarbox"/>
</dbReference>
<evidence type="ECO:0000256" key="6">
    <source>
        <dbReference type="ARBA" id="ARBA00023239"/>
    </source>
</evidence>
<name>A0A0F3GID3_9BACT</name>
<feature type="active site" description="Proton donor" evidence="9 10">
    <location>
        <position position="54"/>
    </location>
</feature>
<dbReference type="GO" id="GO:0005829">
    <property type="term" value="C:cytosol"/>
    <property type="evidence" value="ECO:0007669"/>
    <property type="project" value="TreeGrafter"/>
</dbReference>
<feature type="binding site" evidence="9 11">
    <location>
        <position position="53"/>
    </location>
    <ligand>
        <name>substrate</name>
    </ligand>
</feature>
<comment type="PTM">
    <text evidence="9 12">Is synthesized initially as an inactive proenzyme, which is activated by self-cleavage at a specific serine bond to produce a beta-subunit with a hydroxyl group at its C-terminus and an alpha-subunit with a pyruvoyl group at its N-terminus.</text>
</comment>
<dbReference type="CDD" id="cd06919">
    <property type="entry name" value="Asp_decarbox"/>
    <property type="match status" value="1"/>
</dbReference>
<dbReference type="PIRSF" id="PIRSF006246">
    <property type="entry name" value="Asp_decarbox"/>
    <property type="match status" value="1"/>
</dbReference>
<dbReference type="SUPFAM" id="SSF50692">
    <property type="entry name" value="ADC-like"/>
    <property type="match status" value="1"/>
</dbReference>
<dbReference type="Gene3D" id="2.40.40.20">
    <property type="match status" value="1"/>
</dbReference>
<dbReference type="NCBIfam" id="TIGR00223">
    <property type="entry name" value="panD"/>
    <property type="match status" value="1"/>
</dbReference>
<dbReference type="GO" id="GO:0004068">
    <property type="term" value="F:aspartate 1-decarboxylase activity"/>
    <property type="evidence" value="ECO:0007669"/>
    <property type="project" value="UniProtKB-UniRule"/>
</dbReference>
<keyword evidence="1 9" id="KW-0963">Cytoplasm</keyword>
<feature type="chain" id="PRO_5013991362" description="Aspartate 1-decarboxylase beta chain" evidence="9 13">
    <location>
        <begin position="1"/>
        <end position="20"/>
    </location>
</feature>
<comment type="function">
    <text evidence="9">Catalyzes the pyruvoyl-dependent decarboxylation of aspartate to produce beta-alanine.</text>
</comment>
<evidence type="ECO:0000256" key="8">
    <source>
        <dbReference type="ARBA" id="ARBA00023317"/>
    </source>
</evidence>
<keyword evidence="8 9" id="KW-0670">Pyruvate</keyword>
<gene>
    <name evidence="9" type="primary">panD</name>
    <name evidence="14" type="ORF">MBAV_006213</name>
</gene>
<evidence type="ECO:0000313" key="15">
    <source>
        <dbReference type="Proteomes" id="UP000033423"/>
    </source>
</evidence>
<comment type="catalytic activity">
    <reaction evidence="9">
        <text>L-aspartate + H(+) = beta-alanine + CO2</text>
        <dbReference type="Rhea" id="RHEA:19497"/>
        <dbReference type="ChEBI" id="CHEBI:15378"/>
        <dbReference type="ChEBI" id="CHEBI:16526"/>
        <dbReference type="ChEBI" id="CHEBI:29991"/>
        <dbReference type="ChEBI" id="CHEBI:57966"/>
        <dbReference type="EC" id="4.1.1.11"/>
    </reaction>
</comment>
<comment type="cofactor">
    <cofactor evidence="9 10">
        <name>pyruvate</name>
        <dbReference type="ChEBI" id="CHEBI:15361"/>
    </cofactor>
    <text evidence="9 10">Binds 1 pyruvoyl group covalently per subunit.</text>
</comment>
<evidence type="ECO:0000256" key="7">
    <source>
        <dbReference type="ARBA" id="ARBA00023270"/>
    </source>
</evidence>
<dbReference type="GO" id="GO:0015940">
    <property type="term" value="P:pantothenate biosynthetic process"/>
    <property type="evidence" value="ECO:0007669"/>
    <property type="project" value="UniProtKB-UniRule"/>
</dbReference>
<feature type="active site" description="Schiff-base intermediate with substrate; via pyruvic acid" evidence="9 10">
    <location>
        <position position="21"/>
    </location>
</feature>
<dbReference type="InterPro" id="IPR009010">
    <property type="entry name" value="Asp_de-COase-like_dom_sf"/>
</dbReference>
<evidence type="ECO:0000313" key="14">
    <source>
        <dbReference type="EMBL" id="KJU81587.1"/>
    </source>
</evidence>
<dbReference type="Pfam" id="PF02261">
    <property type="entry name" value="Asp_decarbox"/>
    <property type="match status" value="1"/>
</dbReference>
<sequence length="113" mass="12722">MLRAKLHMARVTEANINYSGSLTVDEDLMDLTGMVEYEKIMVSNVTNGERFETYIISGERGSRQICLNGAAARKGVVGDRVIIFSFCYVKEEELAHYHPKIVVLSQENEPLPL</sequence>
<comment type="similarity">
    <text evidence="9">Belongs to the PanD family.</text>
</comment>
<comment type="subunit">
    <text evidence="9">Heterooctamer of four alpha and four beta subunits.</text>
</comment>
<feature type="chain" id="PRO_5013991361" description="Aspartate 1-decarboxylase alpha chain" evidence="9 13">
    <location>
        <begin position="21"/>
        <end position="113"/>
    </location>
</feature>
<dbReference type="GO" id="GO:0006523">
    <property type="term" value="P:alanine biosynthetic process"/>
    <property type="evidence" value="ECO:0007669"/>
    <property type="project" value="InterPro"/>
</dbReference>
<evidence type="ECO:0000256" key="4">
    <source>
        <dbReference type="ARBA" id="ARBA00022813"/>
    </source>
</evidence>
<dbReference type="Proteomes" id="UP000033423">
    <property type="component" value="Unassembled WGS sequence"/>
</dbReference>
<keyword evidence="7 9" id="KW-0704">Schiff base</keyword>
<evidence type="ECO:0000256" key="2">
    <source>
        <dbReference type="ARBA" id="ARBA00022655"/>
    </source>
</evidence>
<feature type="binding site" evidence="9 11">
    <location>
        <begin position="69"/>
        <end position="71"/>
    </location>
    <ligand>
        <name>substrate</name>
    </ligand>
</feature>
<dbReference type="PANTHER" id="PTHR21012:SF0">
    <property type="entry name" value="ASPARTATE 1-DECARBOXYLASE"/>
    <property type="match status" value="1"/>
</dbReference>
<dbReference type="AlphaFoldDB" id="A0A0F3GID3"/>
<dbReference type="UniPathway" id="UPA00028">
    <property type="reaction ID" value="UER00002"/>
</dbReference>
<organism evidence="14 15">
    <name type="scientific">Candidatus Magnetobacterium bavaricum</name>
    <dbReference type="NCBI Taxonomy" id="29290"/>
    <lineage>
        <taxon>Bacteria</taxon>
        <taxon>Pseudomonadati</taxon>
        <taxon>Nitrospirota</taxon>
        <taxon>Thermodesulfovibrionia</taxon>
        <taxon>Thermodesulfovibrionales</taxon>
        <taxon>Candidatus Magnetobacteriaceae</taxon>
        <taxon>Candidatus Magnetobacterium</taxon>
    </lineage>
</organism>
<keyword evidence="6 9" id="KW-0456">Lyase</keyword>
<proteinExistence type="inferred from homology"/>
<dbReference type="EMBL" id="LACI01002633">
    <property type="protein sequence ID" value="KJU81587.1"/>
    <property type="molecule type" value="Genomic_DNA"/>
</dbReference>
<reference evidence="14 15" key="1">
    <citation type="submission" date="2015-02" db="EMBL/GenBank/DDBJ databases">
        <title>Single-cell genomics of uncultivated deep-branching MTB reveals a conserved set of magnetosome genes.</title>
        <authorList>
            <person name="Kolinko S."/>
            <person name="Richter M."/>
            <person name="Glockner F.O."/>
            <person name="Brachmann A."/>
            <person name="Schuler D."/>
        </authorList>
    </citation>
    <scope>NUCLEOTIDE SEQUENCE [LARGE SCALE GENOMIC DNA]</scope>
    <source>
        <strain evidence="14">TM-1</strain>
    </source>
</reference>
<evidence type="ECO:0000256" key="13">
    <source>
        <dbReference type="PIRSR" id="PIRSR006246-5"/>
    </source>
</evidence>
<keyword evidence="3 9" id="KW-0210">Decarboxylase</keyword>
<evidence type="ECO:0000256" key="9">
    <source>
        <dbReference type="HAMAP-Rule" id="MF_00446"/>
    </source>
</evidence>
<keyword evidence="15" id="KW-1185">Reference proteome</keyword>
<dbReference type="HAMAP" id="MF_00446">
    <property type="entry name" value="PanD"/>
    <property type="match status" value="1"/>
</dbReference>
<evidence type="ECO:0000256" key="5">
    <source>
        <dbReference type="ARBA" id="ARBA00023145"/>
    </source>
</evidence>
<evidence type="ECO:0000256" key="3">
    <source>
        <dbReference type="ARBA" id="ARBA00022793"/>
    </source>
</evidence>
<comment type="pathway">
    <text evidence="9">Cofactor biosynthesis; (R)-pantothenate biosynthesis; beta-alanine from L-aspartate: step 1/1.</text>
</comment>
<keyword evidence="5 9" id="KW-0865">Zymogen</keyword>
<dbReference type="PATRIC" id="fig|29290.4.peg.8214"/>
<dbReference type="EC" id="4.1.1.11" evidence="9"/>
<evidence type="ECO:0000256" key="11">
    <source>
        <dbReference type="PIRSR" id="PIRSR006246-2"/>
    </source>
</evidence>
<evidence type="ECO:0000256" key="10">
    <source>
        <dbReference type="PIRSR" id="PIRSR006246-1"/>
    </source>
</evidence>